<feature type="domain" description="MULE transposase" evidence="3">
    <location>
        <begin position="502"/>
        <end position="559"/>
    </location>
</feature>
<feature type="compositionally biased region" description="Acidic residues" evidence="1">
    <location>
        <begin position="253"/>
        <end position="262"/>
    </location>
</feature>
<dbReference type="InterPro" id="IPR004332">
    <property type="entry name" value="Transposase_MuDR"/>
</dbReference>
<dbReference type="EMBL" id="AWUE01016650">
    <property type="protein sequence ID" value="OMO89881.1"/>
    <property type="molecule type" value="Genomic_DNA"/>
</dbReference>
<dbReference type="InterPro" id="IPR018289">
    <property type="entry name" value="MULE_transposase_dom"/>
</dbReference>
<dbReference type="OrthoDB" id="1750795at2759"/>
<gene>
    <name evidence="4" type="ORF">COLO4_19545</name>
</gene>
<keyword evidence="5" id="KW-1185">Reference proteome</keyword>
<dbReference type="Pfam" id="PF10551">
    <property type="entry name" value="MULE"/>
    <property type="match status" value="1"/>
</dbReference>
<evidence type="ECO:0000256" key="1">
    <source>
        <dbReference type="SAM" id="MobiDB-lite"/>
    </source>
</evidence>
<feature type="region of interest" description="Disordered" evidence="1">
    <location>
        <begin position="237"/>
        <end position="290"/>
    </location>
</feature>
<feature type="compositionally biased region" description="Polar residues" evidence="1">
    <location>
        <begin position="810"/>
        <end position="820"/>
    </location>
</feature>
<comment type="caution">
    <text evidence="4">The sequence shown here is derived from an EMBL/GenBank/DDBJ whole genome shotgun (WGS) entry which is preliminary data.</text>
</comment>
<proteinExistence type="predicted"/>
<evidence type="ECO:0000259" key="2">
    <source>
        <dbReference type="Pfam" id="PF03108"/>
    </source>
</evidence>
<evidence type="ECO:0000259" key="3">
    <source>
        <dbReference type="Pfam" id="PF10551"/>
    </source>
</evidence>
<feature type="region of interest" description="Disordered" evidence="1">
    <location>
        <begin position="756"/>
        <end position="844"/>
    </location>
</feature>
<dbReference type="PANTHER" id="PTHR31973">
    <property type="entry name" value="POLYPROTEIN, PUTATIVE-RELATED"/>
    <property type="match status" value="1"/>
</dbReference>
<dbReference type="Pfam" id="PF03108">
    <property type="entry name" value="DBD_Tnp_Mut"/>
    <property type="match status" value="1"/>
</dbReference>
<name>A0A1R3J4X9_9ROSI</name>
<sequence length="844" mass="95233">MSLEECHTEDDDGISKYLVIYYGGRFYREPELKYVGGRRIRALDNPDTMSFMELRVDDKGIRSFLDFWEKARTLTLYVEDSSLYPELGGNDVVQEVNAGEEVVEVEVVEDKGIEDASAEHVFGVNEFEQLLEDLGADLGFEEFNGVGQGNDDLEDHQVSNRNFDEIAELIEENPTSVEEEDNELAPDKVYAVTVRCFDEGNNDPELVFVRDRVFKKKQKKDREKLEAAVVFNDDPLGEAAVNNNESASSLTESSDESIENSEDGYGSGFGSLVESDEDSEHEDGERRKSRWSEFRERSDVKCRFEEGMVFVDNIAFKEAIRQYSIESRKEVRFLKNEPKRCTVKCNASKKCPWRIHASTSEVARGFQVKSIKSKHKCGRSFKNKMVSTEVIAKHFMQAYRINPKMKIKDFMQRASSELHVNISESMCVKARKMIKEKLAGNFVEEFGKLWDYANELVCKNPGSTVKVGVSITTPDSPPIFKRFYVCFAALKKGWKAGCRRILGVDGCFLKGPFNGELLTAVGKDGNDQMYPVAWAVVETENADVWSWNCARHVFANWSGRKSGKAFEQAFWGIVKARTEREWLDRVAVLKLLDKDLAKELLAKQKHPKHWTRAFFGEKCKPWRELYKKENCKKWKHDYGPLVKAKFDEQKDEAVEWEMVWNGDGGCEIKKGPWQFTVNLEKGNVLVDCGKLLASHVPMHAVLSTTMGMIQMISSITITGNGQSSADPELEVFDVPIEEEAPFNTVAASVMETIAANIEDPEITPSTSKPRGKAKKAKSSTQQGKNKGKTVSSQAGASQGRPVRFRKPSIKAQSSVTMVSKTSKRKGKDDVSGTQTSVSKKKKND</sequence>
<feature type="domain" description="Transposase MuDR plant" evidence="2">
    <location>
        <begin position="306"/>
        <end position="368"/>
    </location>
</feature>
<dbReference type="PANTHER" id="PTHR31973:SF187">
    <property type="entry name" value="MUTATOR TRANSPOSASE MUDRA PROTEIN"/>
    <property type="match status" value="1"/>
</dbReference>
<evidence type="ECO:0000313" key="4">
    <source>
        <dbReference type="EMBL" id="OMO89881.1"/>
    </source>
</evidence>
<accession>A0A1R3J4X9</accession>
<feature type="compositionally biased region" description="Polar residues" evidence="1">
    <location>
        <begin position="778"/>
        <end position="796"/>
    </location>
</feature>
<organism evidence="4 5">
    <name type="scientific">Corchorus olitorius</name>
    <dbReference type="NCBI Taxonomy" id="93759"/>
    <lineage>
        <taxon>Eukaryota</taxon>
        <taxon>Viridiplantae</taxon>
        <taxon>Streptophyta</taxon>
        <taxon>Embryophyta</taxon>
        <taxon>Tracheophyta</taxon>
        <taxon>Spermatophyta</taxon>
        <taxon>Magnoliopsida</taxon>
        <taxon>eudicotyledons</taxon>
        <taxon>Gunneridae</taxon>
        <taxon>Pentapetalae</taxon>
        <taxon>rosids</taxon>
        <taxon>malvids</taxon>
        <taxon>Malvales</taxon>
        <taxon>Malvaceae</taxon>
        <taxon>Grewioideae</taxon>
        <taxon>Apeibeae</taxon>
        <taxon>Corchorus</taxon>
    </lineage>
</organism>
<dbReference type="Proteomes" id="UP000187203">
    <property type="component" value="Unassembled WGS sequence"/>
</dbReference>
<protein>
    <submittedName>
        <fullName evidence="4">Transposase, MuDR, plant</fullName>
    </submittedName>
</protein>
<reference evidence="5" key="1">
    <citation type="submission" date="2013-09" db="EMBL/GenBank/DDBJ databases">
        <title>Corchorus olitorius genome sequencing.</title>
        <authorList>
            <person name="Alam M."/>
            <person name="Haque M.S."/>
            <person name="Islam M.S."/>
            <person name="Emdad E.M."/>
            <person name="Islam M.M."/>
            <person name="Ahmed B."/>
            <person name="Halim A."/>
            <person name="Hossen Q.M.M."/>
            <person name="Hossain M.Z."/>
            <person name="Ahmed R."/>
            <person name="Khan M.M."/>
            <person name="Islam R."/>
            <person name="Rashid M.M."/>
            <person name="Khan S.A."/>
            <person name="Rahman M.S."/>
            <person name="Alam M."/>
            <person name="Yahiya A.S."/>
            <person name="Khan M.S."/>
            <person name="Azam M.S."/>
            <person name="Haque T."/>
            <person name="Lashkar M.Z.H."/>
            <person name="Akhand A.I."/>
            <person name="Morshed G."/>
            <person name="Roy S."/>
            <person name="Uddin K.S."/>
            <person name="Rabeya T."/>
            <person name="Hossain A.S."/>
            <person name="Chowdhury A."/>
            <person name="Snigdha A.R."/>
            <person name="Mortoza M.S."/>
            <person name="Matin S.A."/>
            <person name="Hoque S.M.E."/>
            <person name="Islam M.K."/>
            <person name="Roy D.K."/>
            <person name="Haider R."/>
            <person name="Moosa M.M."/>
            <person name="Elias S.M."/>
            <person name="Hasan A.M."/>
            <person name="Jahan S."/>
            <person name="Shafiuddin M."/>
            <person name="Mahmood N."/>
            <person name="Shommy N.S."/>
        </authorList>
    </citation>
    <scope>NUCLEOTIDE SEQUENCE [LARGE SCALE GENOMIC DNA]</scope>
    <source>
        <strain evidence="5">cv. O-4</strain>
    </source>
</reference>
<dbReference type="AlphaFoldDB" id="A0A1R3J4X9"/>
<evidence type="ECO:0000313" key="5">
    <source>
        <dbReference type="Proteomes" id="UP000187203"/>
    </source>
</evidence>